<sequence length="926" mass="97520">PQAAVLTGTQALAGGDAEQQRRPWNCQQSHLQAQEEETAMQRGAVSPTVPGGHGIMERVGSGVLPMAPAEAQEPPHPWWRRQKQDDAAGGRWPVRQDLPATLAAVVAAETASARSRQADAVEALLGPSARLHDGHGNQVIQGELQQQKQQQFEADLMKQQPQLMLQLHVQAARCSDLLAWAMEAALLPLDRPLPQRFTAPYEHCIQPGGELEPLATAAAAAAAASAAAATTEHSDYGYVYESADFDAVQGAGFEHDGRSLVGPHSSPAEVGLNMMYPSGGSPPPPQASSAAPAAISSEGGHVGAAPAVGRPAAESAAGLAERGGVGKPVMEDAGTEQRGSLQQQQQHNRHHQQLQQQEDLNWSHARSLLQIFVESRLPVTRTSADLPADFKLVGLLGLALSQTQANAGRNRSANSAVASTFQGTGFPFGVSFSLTNDFGGSSQHSFRFGTATDRRGAAGDGVQAGRAVSQVPFGDVNVVTDILTAALAQRRIVKLKPPPSSWHEKDHHGKDDTMDRPLKSREGQDAHHDDGGGDDGGGQSPQQAQPRDTGVGAYNSNVTMSGAEAIDDDDRVRAVNTSMTTAATAGEGGIGAGAGAGAGAGGASVGRKADDVNVDALLAEYDYWNGYMYPFYNVEYDMSYNDDDLHGDGDGPGGNTATALRDASSGVGSGDNIDGDNGIDGNAMFTAGEDKYRTQTAKAHNHKHKKDKTKGGESKDDESKGDGKDNKDDEKNGTKNKDDENKDSPYTAYLYDPFDVLMATTLEYGRAGQYNYFYAQFYRFLNSYYSGPQIVPQTGLARTRSTSAAVRDDKATTSGSSKNAATGLNVVSTIQSFSAAIRGVSQSLAQRDIIGNDTFTGAPQEPARQAGVVAGGLTFGRGYFFQAPSETYMAGGGWTVGYGAGNKYSGSRSNIFADTGKQNIAFDFGG</sequence>
<feature type="region of interest" description="Disordered" evidence="1">
    <location>
        <begin position="694"/>
        <end position="745"/>
    </location>
</feature>
<feature type="region of interest" description="Disordered" evidence="1">
    <location>
        <begin position="645"/>
        <end position="680"/>
    </location>
</feature>
<feature type="compositionally biased region" description="Low complexity" evidence="1">
    <location>
        <begin position="287"/>
        <end position="318"/>
    </location>
</feature>
<dbReference type="Proteomes" id="UP000001058">
    <property type="component" value="Unassembled WGS sequence"/>
</dbReference>
<dbReference type="InParanoid" id="D8TUI4"/>
<feature type="compositionally biased region" description="Basic and acidic residues" evidence="1">
    <location>
        <begin position="502"/>
        <end position="531"/>
    </location>
</feature>
<name>D8TUI4_VOLCA</name>
<organism evidence="3">
    <name type="scientific">Volvox carteri f. nagariensis</name>
    <dbReference type="NCBI Taxonomy" id="3068"/>
    <lineage>
        <taxon>Eukaryota</taxon>
        <taxon>Viridiplantae</taxon>
        <taxon>Chlorophyta</taxon>
        <taxon>core chlorophytes</taxon>
        <taxon>Chlorophyceae</taxon>
        <taxon>CS clade</taxon>
        <taxon>Chlamydomonadales</taxon>
        <taxon>Volvocaceae</taxon>
        <taxon>Volvox</taxon>
    </lineage>
</organism>
<dbReference type="EMBL" id="GL378338">
    <property type="protein sequence ID" value="EFJ48829.1"/>
    <property type="molecule type" value="Genomic_DNA"/>
</dbReference>
<dbReference type="RefSeq" id="XP_002950161.1">
    <property type="nucleotide sequence ID" value="XM_002950115.1"/>
</dbReference>
<evidence type="ECO:0000256" key="1">
    <source>
        <dbReference type="SAM" id="MobiDB-lite"/>
    </source>
</evidence>
<dbReference type="OrthoDB" id="548256at2759"/>
<dbReference type="AlphaFoldDB" id="D8TUI4"/>
<gene>
    <name evidence="2" type="ORF">VOLCADRAFT_117462</name>
</gene>
<feature type="compositionally biased region" description="Basic residues" evidence="1">
    <location>
        <begin position="699"/>
        <end position="708"/>
    </location>
</feature>
<protein>
    <submittedName>
        <fullName evidence="2">Uncharacterized protein</fullName>
    </submittedName>
</protein>
<accession>D8TUI4</accession>
<proteinExistence type="predicted"/>
<feature type="region of interest" description="Disordered" evidence="1">
    <location>
        <begin position="271"/>
        <end position="358"/>
    </location>
</feature>
<feature type="region of interest" description="Disordered" evidence="1">
    <location>
        <begin position="496"/>
        <end position="555"/>
    </location>
</feature>
<feature type="non-terminal residue" evidence="2">
    <location>
        <position position="1"/>
    </location>
</feature>
<feature type="region of interest" description="Disordered" evidence="1">
    <location>
        <begin position="1"/>
        <end position="22"/>
    </location>
</feature>
<evidence type="ECO:0000313" key="2">
    <source>
        <dbReference type="EMBL" id="EFJ48829.1"/>
    </source>
</evidence>
<keyword evidence="3" id="KW-1185">Reference proteome</keyword>
<dbReference type="GeneID" id="9619366"/>
<evidence type="ECO:0000313" key="3">
    <source>
        <dbReference type="Proteomes" id="UP000001058"/>
    </source>
</evidence>
<feature type="compositionally biased region" description="Low complexity" evidence="1">
    <location>
        <begin position="664"/>
        <end position="680"/>
    </location>
</feature>
<reference evidence="2 3" key="1">
    <citation type="journal article" date="2010" name="Science">
        <title>Genomic analysis of organismal complexity in the multicellular green alga Volvox carteri.</title>
        <authorList>
            <person name="Prochnik S.E."/>
            <person name="Umen J."/>
            <person name="Nedelcu A.M."/>
            <person name="Hallmann A."/>
            <person name="Miller S.M."/>
            <person name="Nishii I."/>
            <person name="Ferris P."/>
            <person name="Kuo A."/>
            <person name="Mitros T."/>
            <person name="Fritz-Laylin L.K."/>
            <person name="Hellsten U."/>
            <person name="Chapman J."/>
            <person name="Simakov O."/>
            <person name="Rensing S.A."/>
            <person name="Terry A."/>
            <person name="Pangilinan J."/>
            <person name="Kapitonov V."/>
            <person name="Jurka J."/>
            <person name="Salamov A."/>
            <person name="Shapiro H."/>
            <person name="Schmutz J."/>
            <person name="Grimwood J."/>
            <person name="Lindquist E."/>
            <person name="Lucas S."/>
            <person name="Grigoriev I.V."/>
            <person name="Schmitt R."/>
            <person name="Kirk D."/>
            <person name="Rokhsar D.S."/>
        </authorList>
    </citation>
    <scope>NUCLEOTIDE SEQUENCE [LARGE SCALE GENOMIC DNA]</scope>
    <source>
        <strain evidence="3">f. Nagariensis / Eve</strain>
    </source>
</reference>
<feature type="compositionally biased region" description="Basic and acidic residues" evidence="1">
    <location>
        <begin position="709"/>
        <end position="743"/>
    </location>
</feature>
<dbReference type="KEGG" id="vcn:VOLCADRAFT_117462"/>